<keyword evidence="1" id="KW-0479">Metal-binding</keyword>
<keyword evidence="4" id="KW-0862">Zinc</keyword>
<keyword evidence="3" id="KW-0863">Zinc-finger</keyword>
<name>A0ABD0PLP2_CIRMR</name>
<evidence type="ECO:0000256" key="1">
    <source>
        <dbReference type="ARBA" id="ARBA00022723"/>
    </source>
</evidence>
<dbReference type="PANTHER" id="PTHR46134:SF6">
    <property type="entry name" value="ARF-GAP DOMAIN AND FG REPEAT-CONTAINING PROTEIN 1 ISOFORM X1"/>
    <property type="match status" value="1"/>
</dbReference>
<evidence type="ECO:0000313" key="6">
    <source>
        <dbReference type="Proteomes" id="UP001529510"/>
    </source>
</evidence>
<dbReference type="AlphaFoldDB" id="A0ABD0PLP2"/>
<evidence type="ECO:0000256" key="2">
    <source>
        <dbReference type="ARBA" id="ARBA00022737"/>
    </source>
</evidence>
<dbReference type="InterPro" id="IPR052248">
    <property type="entry name" value="Arf-GAP_FG-repeat_protein"/>
</dbReference>
<gene>
    <name evidence="5" type="ORF">M9458_030785</name>
</gene>
<evidence type="ECO:0000256" key="3">
    <source>
        <dbReference type="ARBA" id="ARBA00022771"/>
    </source>
</evidence>
<comment type="caution">
    <text evidence="5">The sequence shown here is derived from an EMBL/GenBank/DDBJ whole genome shotgun (WGS) entry which is preliminary data.</text>
</comment>
<proteinExistence type="predicted"/>
<keyword evidence="2" id="KW-0677">Repeat</keyword>
<sequence length="78" mass="8348">SSSGPANANFANFDNFPKSCSADFTSFSSAQSNSVGERHKGDAVSVPADRYAALADLDNMFSTKPEQGTSRNETVFEY</sequence>
<protein>
    <submittedName>
        <fullName evidence="5">Uncharacterized protein</fullName>
    </submittedName>
</protein>
<organism evidence="5 6">
    <name type="scientific">Cirrhinus mrigala</name>
    <name type="common">Mrigala</name>
    <dbReference type="NCBI Taxonomy" id="683832"/>
    <lineage>
        <taxon>Eukaryota</taxon>
        <taxon>Metazoa</taxon>
        <taxon>Chordata</taxon>
        <taxon>Craniata</taxon>
        <taxon>Vertebrata</taxon>
        <taxon>Euteleostomi</taxon>
        <taxon>Actinopterygii</taxon>
        <taxon>Neopterygii</taxon>
        <taxon>Teleostei</taxon>
        <taxon>Ostariophysi</taxon>
        <taxon>Cypriniformes</taxon>
        <taxon>Cyprinidae</taxon>
        <taxon>Labeoninae</taxon>
        <taxon>Labeonini</taxon>
        <taxon>Cirrhinus</taxon>
    </lineage>
</organism>
<keyword evidence="6" id="KW-1185">Reference proteome</keyword>
<evidence type="ECO:0000313" key="5">
    <source>
        <dbReference type="EMBL" id="KAL0174817.1"/>
    </source>
</evidence>
<dbReference type="PANTHER" id="PTHR46134">
    <property type="entry name" value="DRONGO, ISOFORM F"/>
    <property type="match status" value="1"/>
</dbReference>
<accession>A0ABD0PLP2</accession>
<dbReference type="EMBL" id="JAMKFB020000015">
    <property type="protein sequence ID" value="KAL0174817.1"/>
    <property type="molecule type" value="Genomic_DNA"/>
</dbReference>
<reference evidence="5 6" key="1">
    <citation type="submission" date="2024-05" db="EMBL/GenBank/DDBJ databases">
        <title>Genome sequencing and assembly of Indian major carp, Cirrhinus mrigala (Hamilton, 1822).</title>
        <authorList>
            <person name="Mohindra V."/>
            <person name="Chowdhury L.M."/>
            <person name="Lal K."/>
            <person name="Jena J.K."/>
        </authorList>
    </citation>
    <scope>NUCLEOTIDE SEQUENCE [LARGE SCALE GENOMIC DNA]</scope>
    <source>
        <strain evidence="5">CM1030</strain>
        <tissue evidence="5">Blood</tissue>
    </source>
</reference>
<dbReference type="GO" id="GO:0008270">
    <property type="term" value="F:zinc ion binding"/>
    <property type="evidence" value="ECO:0007669"/>
    <property type="project" value="UniProtKB-KW"/>
</dbReference>
<dbReference type="Proteomes" id="UP001529510">
    <property type="component" value="Unassembled WGS sequence"/>
</dbReference>
<feature type="non-terminal residue" evidence="5">
    <location>
        <position position="1"/>
    </location>
</feature>
<evidence type="ECO:0000256" key="4">
    <source>
        <dbReference type="ARBA" id="ARBA00022833"/>
    </source>
</evidence>